<organism evidence="2 3">
    <name type="scientific">Herbiconiux daphne</name>
    <dbReference type="NCBI Taxonomy" id="2970914"/>
    <lineage>
        <taxon>Bacteria</taxon>
        <taxon>Bacillati</taxon>
        <taxon>Actinomycetota</taxon>
        <taxon>Actinomycetes</taxon>
        <taxon>Micrococcales</taxon>
        <taxon>Microbacteriaceae</taxon>
        <taxon>Herbiconiux</taxon>
    </lineage>
</organism>
<reference evidence="2" key="1">
    <citation type="submission" date="2022-08" db="EMBL/GenBank/DDBJ databases">
        <authorList>
            <person name="Deng Y."/>
            <person name="Han X.-F."/>
            <person name="Zhang Y.-Q."/>
        </authorList>
    </citation>
    <scope>NUCLEOTIDE SEQUENCE</scope>
    <source>
        <strain evidence="2">CPCC 203386</strain>
    </source>
</reference>
<name>A0ABT2HAL0_9MICO</name>
<gene>
    <name evidence="2" type="ORF">N1032_24950</name>
</gene>
<dbReference type="EMBL" id="JANLCJ010000318">
    <property type="protein sequence ID" value="MCS5736979.1"/>
    <property type="molecule type" value="Genomic_DNA"/>
</dbReference>
<evidence type="ECO:0000313" key="3">
    <source>
        <dbReference type="Proteomes" id="UP001165586"/>
    </source>
</evidence>
<feature type="non-terminal residue" evidence="2">
    <location>
        <position position="1"/>
    </location>
</feature>
<feature type="non-terminal residue" evidence="2">
    <location>
        <position position="258"/>
    </location>
</feature>
<dbReference type="RefSeq" id="WP_259543244.1">
    <property type="nucleotide sequence ID" value="NZ_JANLCJ010000318.1"/>
</dbReference>
<sequence>YSIAKQGFEETLKNMNGKFTLVWHDAKEQTLNFIRNKDRPFHLVETTTGDWFGASEEDMIMWLFKRKSFGPTIKRHFEMEVGVQYVFDVSSGFKFKEERKHELPTFRRHYPVYSGYNRNWYNDYDDDYDYDYGRGTRQPNASQSSYSGNRSTSQTSTQTDKESKEAQLNRILEAHGVKAEVGDFIHFESFQFDPYPKNKDKGKLTGYCGSAEYIEVQAHGFNTEDYVEGGEYRGKIISAYEMNYILHIIVAPATPIKV</sequence>
<evidence type="ECO:0000256" key="1">
    <source>
        <dbReference type="SAM" id="MobiDB-lite"/>
    </source>
</evidence>
<comment type="caution">
    <text evidence="2">The sequence shown here is derived from an EMBL/GenBank/DDBJ whole genome shotgun (WGS) entry which is preliminary data.</text>
</comment>
<dbReference type="Proteomes" id="UP001165586">
    <property type="component" value="Unassembled WGS sequence"/>
</dbReference>
<protein>
    <submittedName>
        <fullName evidence="2">Uncharacterized protein</fullName>
    </submittedName>
</protein>
<accession>A0ABT2HAL0</accession>
<evidence type="ECO:0000313" key="2">
    <source>
        <dbReference type="EMBL" id="MCS5736979.1"/>
    </source>
</evidence>
<proteinExistence type="predicted"/>
<feature type="compositionally biased region" description="Polar residues" evidence="1">
    <location>
        <begin position="137"/>
        <end position="158"/>
    </location>
</feature>
<keyword evidence="3" id="KW-1185">Reference proteome</keyword>
<feature type="region of interest" description="Disordered" evidence="1">
    <location>
        <begin position="132"/>
        <end position="165"/>
    </location>
</feature>